<dbReference type="PROSITE" id="PS00395">
    <property type="entry name" value="ALANINE_RACEMASE"/>
    <property type="match status" value="1"/>
</dbReference>
<comment type="function">
    <text evidence="4">Catalyzes the interconversion of L-alanine and D-alanine. May also act on other amino acids.</text>
</comment>
<protein>
    <recommendedName>
        <fullName evidence="4">Alanine racemase</fullName>
        <ecNumber evidence="4">5.1.1.1</ecNumber>
    </recommendedName>
</protein>
<dbReference type="EC" id="5.1.1.1" evidence="4"/>
<comment type="similarity">
    <text evidence="4">Belongs to the alanine racemase family.</text>
</comment>
<feature type="active site" description="Proton acceptor; specific for L-alanine" evidence="4">
    <location>
        <position position="269"/>
    </location>
</feature>
<dbReference type="InterPro" id="IPR020622">
    <property type="entry name" value="Ala_racemase_pyridoxalP-BS"/>
</dbReference>
<dbReference type="SMART" id="SM01005">
    <property type="entry name" value="Ala_racemase_C"/>
    <property type="match status" value="1"/>
</dbReference>
<dbReference type="Proteomes" id="UP001500880">
    <property type="component" value="Unassembled WGS sequence"/>
</dbReference>
<comment type="cofactor">
    <cofactor evidence="1 4">
        <name>pyridoxal 5'-phosphate</name>
        <dbReference type="ChEBI" id="CHEBI:597326"/>
    </cofactor>
</comment>
<dbReference type="PANTHER" id="PTHR30511">
    <property type="entry name" value="ALANINE RACEMASE"/>
    <property type="match status" value="1"/>
</dbReference>
<evidence type="ECO:0000256" key="4">
    <source>
        <dbReference type="HAMAP-Rule" id="MF_01201"/>
    </source>
</evidence>
<evidence type="ECO:0000256" key="3">
    <source>
        <dbReference type="ARBA" id="ARBA00023235"/>
    </source>
</evidence>
<evidence type="ECO:0000259" key="5">
    <source>
        <dbReference type="SMART" id="SM01005"/>
    </source>
</evidence>
<evidence type="ECO:0000313" key="7">
    <source>
        <dbReference type="Proteomes" id="UP001500880"/>
    </source>
</evidence>
<keyword evidence="7" id="KW-1185">Reference proteome</keyword>
<dbReference type="SUPFAM" id="SSF51419">
    <property type="entry name" value="PLP-binding barrel"/>
    <property type="match status" value="1"/>
</dbReference>
<accession>A0ABN1BNL1</accession>
<dbReference type="NCBIfam" id="TIGR00492">
    <property type="entry name" value="alr"/>
    <property type="match status" value="1"/>
</dbReference>
<feature type="active site" description="Proton acceptor; specific for D-alanine" evidence="4">
    <location>
        <position position="41"/>
    </location>
</feature>
<keyword evidence="3 4" id="KW-0413">Isomerase</keyword>
<dbReference type="Pfam" id="PF01168">
    <property type="entry name" value="Ala_racemase_N"/>
    <property type="match status" value="1"/>
</dbReference>
<dbReference type="InterPro" id="IPR001608">
    <property type="entry name" value="Ala_racemase_N"/>
</dbReference>
<dbReference type="Pfam" id="PF00842">
    <property type="entry name" value="Ala_racemase_C"/>
    <property type="match status" value="1"/>
</dbReference>
<feature type="binding site" evidence="4">
    <location>
        <position position="137"/>
    </location>
    <ligand>
        <name>substrate</name>
    </ligand>
</feature>
<keyword evidence="2 4" id="KW-0663">Pyridoxal phosphate</keyword>
<evidence type="ECO:0000313" key="6">
    <source>
        <dbReference type="EMBL" id="GAA0501609.1"/>
    </source>
</evidence>
<dbReference type="PANTHER" id="PTHR30511:SF0">
    <property type="entry name" value="ALANINE RACEMASE, CATABOLIC-RELATED"/>
    <property type="match status" value="1"/>
</dbReference>
<feature type="domain" description="Alanine racemase C-terminal" evidence="5">
    <location>
        <begin position="248"/>
        <end position="373"/>
    </location>
</feature>
<dbReference type="EMBL" id="BAAADO010000007">
    <property type="protein sequence ID" value="GAA0501609.1"/>
    <property type="molecule type" value="Genomic_DNA"/>
</dbReference>
<name>A0ABN1BNL1_9BACI</name>
<dbReference type="InterPro" id="IPR011079">
    <property type="entry name" value="Ala_racemase_C"/>
</dbReference>
<feature type="modified residue" description="N6-(pyridoxal phosphate)lysine" evidence="4">
    <location>
        <position position="41"/>
    </location>
</feature>
<proteinExistence type="inferred from homology"/>
<feature type="binding site" evidence="4">
    <location>
        <position position="316"/>
    </location>
    <ligand>
        <name>substrate</name>
    </ligand>
</feature>
<evidence type="ECO:0000256" key="2">
    <source>
        <dbReference type="ARBA" id="ARBA00022898"/>
    </source>
</evidence>
<comment type="caution">
    <text evidence="6">The sequence shown here is derived from an EMBL/GenBank/DDBJ whole genome shotgun (WGS) entry which is preliminary data.</text>
</comment>
<comment type="catalytic activity">
    <reaction evidence="4">
        <text>L-alanine = D-alanine</text>
        <dbReference type="Rhea" id="RHEA:20249"/>
        <dbReference type="ChEBI" id="CHEBI:57416"/>
        <dbReference type="ChEBI" id="CHEBI:57972"/>
        <dbReference type="EC" id="5.1.1.1"/>
    </reaction>
</comment>
<evidence type="ECO:0000256" key="1">
    <source>
        <dbReference type="ARBA" id="ARBA00001933"/>
    </source>
</evidence>
<sequence>MSLQPFYRDSWCEVNLDAIQYNIRQLKLVLAEDTKIFAVVKGNAYGHGDIQVANAALEEGVFGLAVTLLDEALKLRQAGIEAPILVMSWVRPEDVRLAADHDIAVTVFQKEWVEQARDFLHGQTLSVHVKIDTGMGRVGIRSEEEMKDLLHVLHDSRFQITGAFTHFATADEEDELYYQKQQSRFSACIDMLKSSVKDDSMVVHSGNSAASMRYPEDMFDGVRFGISMYGLYPSAYVKQIKPIDLQPAFSLHSKLIHVKKVPAGEGISYGKTYQTKEEEWIGTVPIGYADGWIRKLNKQHVIINGKKMPIVGRICMDQFMVKLDGPFEVGEQVTLIGKQGEEEVTIDEVAETLETITYEIPCTISYRVPRVYMHNHKLTDVENKLYSEKMCLK</sequence>
<dbReference type="InterPro" id="IPR000821">
    <property type="entry name" value="Ala_racemase"/>
</dbReference>
<dbReference type="InterPro" id="IPR009006">
    <property type="entry name" value="Ala_racemase/Decarboxylase_C"/>
</dbReference>
<dbReference type="SUPFAM" id="SSF50621">
    <property type="entry name" value="Alanine racemase C-terminal domain-like"/>
    <property type="match status" value="1"/>
</dbReference>
<organism evidence="6 7">
    <name type="scientific">Salinibacillus aidingensis</name>
    <dbReference type="NCBI Taxonomy" id="237684"/>
    <lineage>
        <taxon>Bacteria</taxon>
        <taxon>Bacillati</taxon>
        <taxon>Bacillota</taxon>
        <taxon>Bacilli</taxon>
        <taxon>Bacillales</taxon>
        <taxon>Bacillaceae</taxon>
        <taxon>Salinibacillus</taxon>
    </lineage>
</organism>
<dbReference type="Gene3D" id="2.40.37.10">
    <property type="entry name" value="Lyase, Ornithine Decarboxylase, Chain A, domain 1"/>
    <property type="match status" value="1"/>
</dbReference>
<dbReference type="Gene3D" id="3.20.20.10">
    <property type="entry name" value="Alanine racemase"/>
    <property type="match status" value="1"/>
</dbReference>
<reference evidence="6 7" key="1">
    <citation type="journal article" date="2019" name="Int. J. Syst. Evol. Microbiol.">
        <title>The Global Catalogue of Microorganisms (GCM) 10K type strain sequencing project: providing services to taxonomists for standard genome sequencing and annotation.</title>
        <authorList>
            <consortium name="The Broad Institute Genomics Platform"/>
            <consortium name="The Broad Institute Genome Sequencing Center for Infectious Disease"/>
            <person name="Wu L."/>
            <person name="Ma J."/>
        </authorList>
    </citation>
    <scope>NUCLEOTIDE SEQUENCE [LARGE SCALE GENOMIC DNA]</scope>
    <source>
        <strain evidence="6 7">JCM 12389</strain>
    </source>
</reference>
<dbReference type="RefSeq" id="WP_343843142.1">
    <property type="nucleotide sequence ID" value="NZ_BAAADO010000007.1"/>
</dbReference>
<comment type="pathway">
    <text evidence="4">Amino-acid biosynthesis; D-alanine biosynthesis; D-alanine from L-alanine: step 1/1.</text>
</comment>
<dbReference type="PRINTS" id="PR00992">
    <property type="entry name" value="ALARACEMASE"/>
</dbReference>
<gene>
    <name evidence="6" type="primary">alr</name>
    <name evidence="6" type="ORF">GCM10008986_31390</name>
</gene>
<dbReference type="HAMAP" id="MF_01201">
    <property type="entry name" value="Ala_racemase"/>
    <property type="match status" value="1"/>
</dbReference>
<dbReference type="InterPro" id="IPR029066">
    <property type="entry name" value="PLP-binding_barrel"/>
</dbReference>
<dbReference type="CDD" id="cd00430">
    <property type="entry name" value="PLPDE_III_AR"/>
    <property type="match status" value="1"/>
</dbReference>